<dbReference type="EMBL" id="CACRXK020004000">
    <property type="protein sequence ID" value="CAB4001094.1"/>
    <property type="molecule type" value="Genomic_DNA"/>
</dbReference>
<reference evidence="1" key="1">
    <citation type="submission" date="2020-04" db="EMBL/GenBank/DDBJ databases">
        <authorList>
            <person name="Alioto T."/>
            <person name="Alioto T."/>
            <person name="Gomez Garrido J."/>
        </authorList>
    </citation>
    <scope>NUCLEOTIDE SEQUENCE</scope>
    <source>
        <strain evidence="1">A484AB</strain>
    </source>
</reference>
<name>A0A6S7H8F1_PARCT</name>
<protein>
    <submittedName>
        <fullName evidence="1">Uncharacterized protein</fullName>
    </submittedName>
</protein>
<proteinExistence type="predicted"/>
<dbReference type="Proteomes" id="UP001152795">
    <property type="component" value="Unassembled WGS sequence"/>
</dbReference>
<evidence type="ECO:0000313" key="2">
    <source>
        <dbReference type="Proteomes" id="UP001152795"/>
    </source>
</evidence>
<dbReference type="InterPro" id="IPR038259">
    <property type="entry name" value="Tmem141_sf"/>
</dbReference>
<keyword evidence="2" id="KW-1185">Reference proteome</keyword>
<comment type="caution">
    <text evidence="1">The sequence shown here is derived from an EMBL/GenBank/DDBJ whole genome shotgun (WGS) entry which is preliminary data.</text>
</comment>
<organism evidence="1 2">
    <name type="scientific">Paramuricea clavata</name>
    <name type="common">Red gorgonian</name>
    <name type="synonym">Violescent sea-whip</name>
    <dbReference type="NCBI Taxonomy" id="317549"/>
    <lineage>
        <taxon>Eukaryota</taxon>
        <taxon>Metazoa</taxon>
        <taxon>Cnidaria</taxon>
        <taxon>Anthozoa</taxon>
        <taxon>Octocorallia</taxon>
        <taxon>Malacalcyonacea</taxon>
        <taxon>Plexauridae</taxon>
        <taxon>Paramuricea</taxon>
    </lineage>
</organism>
<dbReference type="AlphaFoldDB" id="A0A6S7H8F1"/>
<evidence type="ECO:0000313" key="1">
    <source>
        <dbReference type="EMBL" id="CAB4001094.1"/>
    </source>
</evidence>
<sequence length="128" mass="14098">MDSILKRRLGSDSAYEDMKSCHRQARISGISSFIIGSAATYVVLKLTKTFKKQSKYIPLVCLGVGACCGYVKSIMVIQEYNNMLQQLQASNNLDNKHATITNSNQSGTSATHSKYGDEGFYLDEKGSK</sequence>
<accession>A0A6S7H8F1</accession>
<dbReference type="Gene3D" id="1.10.3350.20">
    <property type="entry name" value="Tmem141 protein family"/>
    <property type="match status" value="1"/>
</dbReference>
<dbReference type="OrthoDB" id="5983485at2759"/>
<gene>
    <name evidence="1" type="ORF">PACLA_8A077491</name>
</gene>